<evidence type="ECO:0000256" key="1">
    <source>
        <dbReference type="SAM" id="MobiDB-lite"/>
    </source>
</evidence>
<feature type="chain" id="PRO_5015478336" evidence="2">
    <location>
        <begin position="19"/>
        <end position="548"/>
    </location>
</feature>
<evidence type="ECO:0000313" key="3">
    <source>
        <dbReference type="EMBL" id="PQK07998.1"/>
    </source>
</evidence>
<dbReference type="OrthoDB" id="4862418at2759"/>
<dbReference type="EMBL" id="JRHA01000001">
    <property type="protein sequence ID" value="PQK07998.1"/>
    <property type="molecule type" value="Genomic_DNA"/>
</dbReference>
<sequence>MRCTHLLAALIAAHITAAKPLAKLPGEDGINDIDNNIPDSTGPPSDGSNGQPLKNPHQNLEAGASTVPYSDGLTLGQGYNTYLQEGCMNGAVDVTGSTNAPGQVTIEYRATQITEYSQIIKELGISASLGIQYLDDSVEVSGKMLDKSTFENSALTYIVRADVKRQPSSDLKYKFMWNEAKNPTERYYFVEGGALYAQVSIQSTESSQRNELEAQAKVAFGMFGVGVSVSTEMKKASEFLSKNSKVTSEMFWVGAPPKDTKSGVLEQIKSLQSGEASLLDIKSISDKFIAEAGDHQWKRYALVERYDQVFNFKDEFTPLDYSDAIEQTWAVFDDYATYDSMQRMLKTIKLPETLQQKQVELRNAVLRAKDAVKIWINNVSQDPSKATARPSYQSPDEFLGSVMDAFSTTYIVQNIEYDWTKPEYKDHPKNSTLIDDKLRTDIGKTTAIFNIRGVPFPGVTGTSKLTFGHEDGEPWWDITTDGTLPANFKEQSHVWLLNKKTPTYSQPIYVYKVIDKQNDWWNRIDVNKALPSNPTDIGLNLRFFTKAE</sequence>
<keyword evidence="2" id="KW-0732">Signal</keyword>
<comment type="caution">
    <text evidence="3">The sequence shown here is derived from an EMBL/GenBank/DDBJ whole genome shotgun (WGS) entry which is preliminary data.</text>
</comment>
<feature type="region of interest" description="Disordered" evidence="1">
    <location>
        <begin position="29"/>
        <end position="66"/>
    </location>
</feature>
<dbReference type="Proteomes" id="UP000237441">
    <property type="component" value="Unassembled WGS sequence"/>
</dbReference>
<feature type="compositionally biased region" description="Polar residues" evidence="1">
    <location>
        <begin position="38"/>
        <end position="58"/>
    </location>
</feature>
<organism evidence="3 4">
    <name type="scientific">Beauveria bassiana</name>
    <name type="common">White muscardine disease fungus</name>
    <name type="synonym">Tritirachium shiotae</name>
    <dbReference type="NCBI Taxonomy" id="176275"/>
    <lineage>
        <taxon>Eukaryota</taxon>
        <taxon>Fungi</taxon>
        <taxon>Dikarya</taxon>
        <taxon>Ascomycota</taxon>
        <taxon>Pezizomycotina</taxon>
        <taxon>Sordariomycetes</taxon>
        <taxon>Hypocreomycetidae</taxon>
        <taxon>Hypocreales</taxon>
        <taxon>Cordycipitaceae</taxon>
        <taxon>Beauveria</taxon>
    </lineage>
</organism>
<protein>
    <submittedName>
        <fullName evidence="3">Uncharacterized protein</fullName>
    </submittedName>
</protein>
<evidence type="ECO:0000256" key="2">
    <source>
        <dbReference type="SAM" id="SignalP"/>
    </source>
</evidence>
<gene>
    <name evidence="3" type="ORF">BB8028_0001g00790</name>
</gene>
<reference evidence="3 4" key="1">
    <citation type="submission" date="2016-07" db="EMBL/GenBank/DDBJ databases">
        <title>Comparative genomics of the entomopathogenic fungus Beauveria bassiana.</title>
        <authorList>
            <person name="Valero Jimenez C.A."/>
            <person name="Zwaan B.J."/>
            <person name="Van Kan J.A."/>
            <person name="Takken W."/>
            <person name="Debets A.J."/>
            <person name="Schoustra S.E."/>
            <person name="Koenraadt C.J."/>
        </authorList>
    </citation>
    <scope>NUCLEOTIDE SEQUENCE [LARGE SCALE GENOMIC DNA]</scope>
    <source>
        <strain evidence="3 4">ARSEF 8028</strain>
    </source>
</reference>
<accession>A0A2S7XVQ1</accession>
<evidence type="ECO:0000313" key="4">
    <source>
        <dbReference type="Proteomes" id="UP000237441"/>
    </source>
</evidence>
<proteinExistence type="predicted"/>
<feature type="signal peptide" evidence="2">
    <location>
        <begin position="1"/>
        <end position="18"/>
    </location>
</feature>
<name>A0A2S7XVQ1_BEABA</name>
<dbReference type="AlphaFoldDB" id="A0A2S7XVQ1"/>